<accession>A0A7Y9X3V0</accession>
<protein>
    <submittedName>
        <fullName evidence="1">Uncharacterized protein</fullName>
    </submittedName>
</protein>
<dbReference type="EMBL" id="JACCHK010000001">
    <property type="protein sequence ID" value="NYH44762.1"/>
    <property type="molecule type" value="Genomic_DNA"/>
</dbReference>
<proteinExistence type="predicted"/>
<sequence length="90" mass="10229">MDDLKDITGGDEEQAQALRQILDQLARSDNPLLREMASAVQDGQLTLRQATTSPTYGTELTAPFQTFWNEYQKMTPGEREDLVFRSRPPK</sequence>
<name>A0A7Y9X3V0_9ACTN</name>
<dbReference type="RefSeq" id="WP_179781990.1">
    <property type="nucleotide sequence ID" value="NZ_JACCHK010000001.1"/>
</dbReference>
<organism evidence="1 2">
    <name type="scientific">Micromonospora jinlongensis</name>
    <dbReference type="NCBI Taxonomy" id="1287877"/>
    <lineage>
        <taxon>Bacteria</taxon>
        <taxon>Bacillati</taxon>
        <taxon>Actinomycetota</taxon>
        <taxon>Actinomycetes</taxon>
        <taxon>Micromonosporales</taxon>
        <taxon>Micromonosporaceae</taxon>
        <taxon>Micromonospora</taxon>
    </lineage>
</organism>
<dbReference type="AlphaFoldDB" id="A0A7Y9X3V0"/>
<reference evidence="1 2" key="1">
    <citation type="submission" date="2020-07" db="EMBL/GenBank/DDBJ databases">
        <title>Sequencing the genomes of 1000 actinobacteria strains.</title>
        <authorList>
            <person name="Klenk H.-P."/>
        </authorList>
    </citation>
    <scope>NUCLEOTIDE SEQUENCE [LARGE SCALE GENOMIC DNA]</scope>
    <source>
        <strain evidence="1 2">DSM 45876</strain>
    </source>
</reference>
<dbReference type="Proteomes" id="UP000523545">
    <property type="component" value="Unassembled WGS sequence"/>
</dbReference>
<gene>
    <name evidence="1" type="ORF">HNR22_004489</name>
</gene>
<evidence type="ECO:0000313" key="1">
    <source>
        <dbReference type="EMBL" id="NYH44762.1"/>
    </source>
</evidence>
<evidence type="ECO:0000313" key="2">
    <source>
        <dbReference type="Proteomes" id="UP000523545"/>
    </source>
</evidence>
<keyword evidence="2" id="KW-1185">Reference proteome</keyword>
<comment type="caution">
    <text evidence="1">The sequence shown here is derived from an EMBL/GenBank/DDBJ whole genome shotgun (WGS) entry which is preliminary data.</text>
</comment>